<dbReference type="Proteomes" id="UP001139031">
    <property type="component" value="Unassembled WGS sequence"/>
</dbReference>
<dbReference type="GO" id="GO:0008168">
    <property type="term" value="F:methyltransferase activity"/>
    <property type="evidence" value="ECO:0007669"/>
    <property type="project" value="UniProtKB-KW"/>
</dbReference>
<dbReference type="RefSeq" id="WP_224189656.1">
    <property type="nucleotide sequence ID" value="NZ_JAIRAU010000001.1"/>
</dbReference>
<comment type="similarity">
    <text evidence="1 4">Belongs to the UPF0677 family.</text>
</comment>
<evidence type="ECO:0000256" key="4">
    <source>
        <dbReference type="RuleBase" id="RU362030"/>
    </source>
</evidence>
<reference evidence="5" key="1">
    <citation type="submission" date="2021-08" db="EMBL/GenBank/DDBJ databases">
        <authorList>
            <person name="Stevens D.C."/>
        </authorList>
    </citation>
    <scope>NUCLEOTIDE SEQUENCE</scope>
    <source>
        <strain evidence="5">DSM 53165</strain>
    </source>
</reference>
<dbReference type="PANTHER" id="PTHR43619:SF2">
    <property type="entry name" value="S-ADENOSYL-L-METHIONINE-DEPENDENT METHYLTRANSFERASES SUPERFAMILY PROTEIN"/>
    <property type="match status" value="1"/>
</dbReference>
<dbReference type="EMBL" id="JAIRAU010000001">
    <property type="protein sequence ID" value="MBZ5707894.1"/>
    <property type="molecule type" value="Genomic_DNA"/>
</dbReference>
<evidence type="ECO:0000313" key="5">
    <source>
        <dbReference type="EMBL" id="MBZ5707894.1"/>
    </source>
</evidence>
<gene>
    <name evidence="5" type="ORF">K7C98_01385</name>
</gene>
<dbReference type="Pfam" id="PF04072">
    <property type="entry name" value="LCM"/>
    <property type="match status" value="1"/>
</dbReference>
<dbReference type="PANTHER" id="PTHR43619">
    <property type="entry name" value="S-ADENOSYL-L-METHIONINE-DEPENDENT METHYLTRANSFERASE YKTD-RELATED"/>
    <property type="match status" value="1"/>
</dbReference>
<comment type="caution">
    <text evidence="5">The sequence shown here is derived from an EMBL/GenBank/DDBJ whole genome shotgun (WGS) entry which is preliminary data.</text>
</comment>
<dbReference type="InterPro" id="IPR011610">
    <property type="entry name" value="SAM_mthyl_Trfase_ML2640-like"/>
</dbReference>
<dbReference type="SUPFAM" id="SSF53335">
    <property type="entry name" value="S-adenosyl-L-methionine-dependent methyltransferases"/>
    <property type="match status" value="1"/>
</dbReference>
<keyword evidence="4" id="KW-0949">S-adenosyl-L-methionine</keyword>
<dbReference type="InterPro" id="IPR007213">
    <property type="entry name" value="Ppm1/Ppm2/Tcmp"/>
</dbReference>
<dbReference type="GO" id="GO:0032259">
    <property type="term" value="P:methylation"/>
    <property type="evidence" value="ECO:0007669"/>
    <property type="project" value="UniProtKB-KW"/>
</dbReference>
<comment type="function">
    <text evidence="4">Exhibits S-adenosyl-L-methionine-dependent methyltransferase activity.</text>
</comment>
<organism evidence="5 6">
    <name type="scientific">Nannocystis pusilla</name>
    <dbReference type="NCBI Taxonomy" id="889268"/>
    <lineage>
        <taxon>Bacteria</taxon>
        <taxon>Pseudomonadati</taxon>
        <taxon>Myxococcota</taxon>
        <taxon>Polyangia</taxon>
        <taxon>Nannocystales</taxon>
        <taxon>Nannocystaceae</taxon>
        <taxon>Nannocystis</taxon>
    </lineage>
</organism>
<sequence length="292" mass="32742">MAKRPDAAQTAFGPMVIAAAEQSYPEAQRIVRDELAVRFLPPGMRFGVRLCKWSFIRYGLIRAAEKKAPGMWGSVLCRKRYADDKVAEAIAAGIDQVVILGAGLDTRAYRLGVPAGAAAFEVDLPVNIAYKRERLRDIFGAEPERVALVPVDFQTDDLATALENSGLRFERPLMVVWEAVTQYLTEDGFRSTLRALSRAAVGSQLIFTYVRADFLAGTNFYGAEALYQDMKLKYDVWHFGIAPEDVGGLLGEYGWAEREQVGSREYMTRFIEPSRRDLSVSELERFVHAEKR</sequence>
<evidence type="ECO:0000313" key="6">
    <source>
        <dbReference type="Proteomes" id="UP001139031"/>
    </source>
</evidence>
<evidence type="ECO:0000256" key="3">
    <source>
        <dbReference type="ARBA" id="ARBA00022679"/>
    </source>
</evidence>
<protein>
    <recommendedName>
        <fullName evidence="4">S-adenosyl-L-methionine-dependent methyltransferase</fullName>
        <ecNumber evidence="4">2.1.1.-</ecNumber>
    </recommendedName>
</protein>
<evidence type="ECO:0000256" key="1">
    <source>
        <dbReference type="ARBA" id="ARBA00008138"/>
    </source>
</evidence>
<dbReference type="Gene3D" id="3.40.50.150">
    <property type="entry name" value="Vaccinia Virus protein VP39"/>
    <property type="match status" value="1"/>
</dbReference>
<evidence type="ECO:0000256" key="2">
    <source>
        <dbReference type="ARBA" id="ARBA00022603"/>
    </source>
</evidence>
<proteinExistence type="inferred from homology"/>
<accession>A0ABS7TI56</accession>
<keyword evidence="6" id="KW-1185">Reference proteome</keyword>
<keyword evidence="2 4" id="KW-0489">Methyltransferase</keyword>
<dbReference type="InterPro" id="IPR029063">
    <property type="entry name" value="SAM-dependent_MTases_sf"/>
</dbReference>
<dbReference type="NCBIfam" id="TIGR00027">
    <property type="entry name" value="mthyl_TIGR00027"/>
    <property type="match status" value="1"/>
</dbReference>
<keyword evidence="3" id="KW-0808">Transferase</keyword>
<dbReference type="EC" id="2.1.1.-" evidence="4"/>
<name>A0ABS7TI56_9BACT</name>